<sequence>MKYIVLLLIGVGLIGCCPVNSSDIKIRVNDNLASASALQFSWDVGLCSGLDYCSSHCGECSDWYCDCFVKNSTTDTNHRLYCNHLRCRQYE</sequence>
<dbReference type="EMBL" id="LAZR01000745">
    <property type="protein sequence ID" value="KKN58917.1"/>
    <property type="molecule type" value="Genomic_DNA"/>
</dbReference>
<comment type="caution">
    <text evidence="1">The sequence shown here is derived from an EMBL/GenBank/DDBJ whole genome shotgun (WGS) entry which is preliminary data.</text>
</comment>
<reference evidence="1" key="1">
    <citation type="journal article" date="2015" name="Nature">
        <title>Complex archaea that bridge the gap between prokaryotes and eukaryotes.</title>
        <authorList>
            <person name="Spang A."/>
            <person name="Saw J.H."/>
            <person name="Jorgensen S.L."/>
            <person name="Zaremba-Niedzwiedzka K."/>
            <person name="Martijn J."/>
            <person name="Lind A.E."/>
            <person name="van Eijk R."/>
            <person name="Schleper C."/>
            <person name="Guy L."/>
            <person name="Ettema T.J."/>
        </authorList>
    </citation>
    <scope>NUCLEOTIDE SEQUENCE</scope>
</reference>
<dbReference type="PROSITE" id="PS51257">
    <property type="entry name" value="PROKAR_LIPOPROTEIN"/>
    <property type="match status" value="1"/>
</dbReference>
<organism evidence="1">
    <name type="scientific">marine sediment metagenome</name>
    <dbReference type="NCBI Taxonomy" id="412755"/>
    <lineage>
        <taxon>unclassified sequences</taxon>
        <taxon>metagenomes</taxon>
        <taxon>ecological metagenomes</taxon>
    </lineage>
</organism>
<gene>
    <name evidence="1" type="ORF">LCGC14_0547190</name>
</gene>
<accession>A0A0F9S9I0</accession>
<name>A0A0F9S9I0_9ZZZZ</name>
<protein>
    <submittedName>
        <fullName evidence="1">Uncharacterized protein</fullName>
    </submittedName>
</protein>
<proteinExistence type="predicted"/>
<dbReference type="AlphaFoldDB" id="A0A0F9S9I0"/>
<evidence type="ECO:0000313" key="1">
    <source>
        <dbReference type="EMBL" id="KKN58917.1"/>
    </source>
</evidence>